<dbReference type="RefSeq" id="WP_387346291.1">
    <property type="nucleotide sequence ID" value="NZ_JBIAXI010000026.1"/>
</dbReference>
<feature type="domain" description="HTH marR-type" evidence="1">
    <location>
        <begin position="16"/>
        <end position="150"/>
    </location>
</feature>
<organism evidence="2 3">
    <name type="scientific">Microtetraspora fusca</name>
    <dbReference type="NCBI Taxonomy" id="1997"/>
    <lineage>
        <taxon>Bacteria</taxon>
        <taxon>Bacillati</taxon>
        <taxon>Actinomycetota</taxon>
        <taxon>Actinomycetes</taxon>
        <taxon>Streptosporangiales</taxon>
        <taxon>Streptosporangiaceae</taxon>
        <taxon>Microtetraspora</taxon>
    </lineage>
</organism>
<name>A0ABW6VER2_MICFU</name>
<gene>
    <name evidence="2" type="ORF">ACFY05_33695</name>
</gene>
<comment type="caution">
    <text evidence="2">The sequence shown here is derived from an EMBL/GenBank/DDBJ whole genome shotgun (WGS) entry which is preliminary data.</text>
</comment>
<dbReference type="InterPro" id="IPR036390">
    <property type="entry name" value="WH_DNA-bd_sf"/>
</dbReference>
<dbReference type="PANTHER" id="PTHR33164:SF99">
    <property type="entry name" value="MARR FAMILY REGULATORY PROTEIN"/>
    <property type="match status" value="1"/>
</dbReference>
<reference evidence="2 3" key="1">
    <citation type="submission" date="2024-10" db="EMBL/GenBank/DDBJ databases">
        <title>The Natural Products Discovery Center: Release of the First 8490 Sequenced Strains for Exploring Actinobacteria Biosynthetic Diversity.</title>
        <authorList>
            <person name="Kalkreuter E."/>
            <person name="Kautsar S.A."/>
            <person name="Yang D."/>
            <person name="Bader C.D."/>
            <person name="Teijaro C.N."/>
            <person name="Fluegel L."/>
            <person name="Davis C.M."/>
            <person name="Simpson J.R."/>
            <person name="Lauterbach L."/>
            <person name="Steele A.D."/>
            <person name="Gui C."/>
            <person name="Meng S."/>
            <person name="Li G."/>
            <person name="Viehrig K."/>
            <person name="Ye F."/>
            <person name="Su P."/>
            <person name="Kiefer A.F."/>
            <person name="Nichols A."/>
            <person name="Cepeda A.J."/>
            <person name="Yan W."/>
            <person name="Fan B."/>
            <person name="Jiang Y."/>
            <person name="Adhikari A."/>
            <person name="Zheng C.-J."/>
            <person name="Schuster L."/>
            <person name="Cowan T.M."/>
            <person name="Smanski M.J."/>
            <person name="Chevrette M.G."/>
            <person name="De Carvalho L.P.S."/>
            <person name="Shen B."/>
        </authorList>
    </citation>
    <scope>NUCLEOTIDE SEQUENCE [LARGE SCALE GENOMIC DNA]</scope>
    <source>
        <strain evidence="2 3">NPDC001281</strain>
    </source>
</reference>
<dbReference type="PROSITE" id="PS50995">
    <property type="entry name" value="HTH_MARR_2"/>
    <property type="match status" value="1"/>
</dbReference>
<dbReference type="InterPro" id="IPR039422">
    <property type="entry name" value="MarR/SlyA-like"/>
</dbReference>
<dbReference type="EMBL" id="JBIAXI010000026">
    <property type="protein sequence ID" value="MFF4777791.1"/>
    <property type="molecule type" value="Genomic_DNA"/>
</dbReference>
<dbReference type="Gene3D" id="1.10.10.10">
    <property type="entry name" value="Winged helix-like DNA-binding domain superfamily/Winged helix DNA-binding domain"/>
    <property type="match status" value="1"/>
</dbReference>
<protein>
    <submittedName>
        <fullName evidence="2">MarR family winged helix-turn-helix transcriptional regulator</fullName>
    </submittedName>
</protein>
<dbReference type="InterPro" id="IPR000835">
    <property type="entry name" value="HTH_MarR-typ"/>
</dbReference>
<keyword evidence="3" id="KW-1185">Reference proteome</keyword>
<sequence>MNALPDRGTERPASEGEEIAIRVWRGMRGLVVDRHERRKEVCEALGMSFIRVKALRLVAAGPLTLRRLAERLTTDPPYTTVVVADLEHRGLVERSPHPDDRRAKIVSITPEGVRAAELAERILGTPPAALLTLDPADLNALDRVITHLLTHGGV</sequence>
<dbReference type="SUPFAM" id="SSF46785">
    <property type="entry name" value="Winged helix' DNA-binding domain"/>
    <property type="match status" value="1"/>
</dbReference>
<evidence type="ECO:0000313" key="3">
    <source>
        <dbReference type="Proteomes" id="UP001602119"/>
    </source>
</evidence>
<dbReference type="Pfam" id="PF01047">
    <property type="entry name" value="MarR"/>
    <property type="match status" value="1"/>
</dbReference>
<evidence type="ECO:0000313" key="2">
    <source>
        <dbReference type="EMBL" id="MFF4777791.1"/>
    </source>
</evidence>
<dbReference type="InterPro" id="IPR036388">
    <property type="entry name" value="WH-like_DNA-bd_sf"/>
</dbReference>
<dbReference type="Proteomes" id="UP001602119">
    <property type="component" value="Unassembled WGS sequence"/>
</dbReference>
<proteinExistence type="predicted"/>
<evidence type="ECO:0000259" key="1">
    <source>
        <dbReference type="PROSITE" id="PS50995"/>
    </source>
</evidence>
<dbReference type="PANTHER" id="PTHR33164">
    <property type="entry name" value="TRANSCRIPTIONAL REGULATOR, MARR FAMILY"/>
    <property type="match status" value="1"/>
</dbReference>
<accession>A0ABW6VER2</accession>
<dbReference type="SMART" id="SM00347">
    <property type="entry name" value="HTH_MARR"/>
    <property type="match status" value="1"/>
</dbReference>